<sequence length="149" mass="16362">MQRQLRRVIQAQTEMGDKHEAGMVSHRIAEQEFTGEFGSMVRASNMLVSSHIAVTMQIVALTERYAAGDLSQQLAPLPGEKAVISQSINDVRASLLSINNEIRRLASTASAPVDRPERLPTRATPLFARTADQGVFFLGSCDCYGEAIW</sequence>
<proteinExistence type="predicted"/>
<evidence type="ECO:0000259" key="1">
    <source>
        <dbReference type="Pfam" id="PF18575"/>
    </source>
</evidence>
<dbReference type="EMBL" id="LR828257">
    <property type="protein sequence ID" value="CAD0315434.1"/>
    <property type="molecule type" value="Genomic_DNA"/>
</dbReference>
<dbReference type="Pfam" id="PF18575">
    <property type="entry name" value="HAMP_N3"/>
    <property type="match status" value="1"/>
</dbReference>
<dbReference type="Proteomes" id="UP000515406">
    <property type="component" value="Chromosome"/>
</dbReference>
<dbReference type="InterPro" id="IPR041395">
    <property type="entry name" value="McpB_HAMP_3rd"/>
</dbReference>
<feature type="domain" description="McpB third HAMP" evidence="1">
    <location>
        <begin position="54"/>
        <end position="95"/>
    </location>
</feature>
<keyword evidence="3" id="KW-1185">Reference proteome</keyword>
<name>A0A6V7CGL6_9XANT</name>
<dbReference type="AlphaFoldDB" id="A0A6V7CGL6"/>
<dbReference type="Gene3D" id="1.20.120.1530">
    <property type="match status" value="1"/>
</dbReference>
<organism evidence="2 3">
    <name type="scientific">Xanthomonas hortorum pv. vitians</name>
    <dbReference type="NCBI Taxonomy" id="83224"/>
    <lineage>
        <taxon>Bacteria</taxon>
        <taxon>Pseudomonadati</taxon>
        <taxon>Pseudomonadota</taxon>
        <taxon>Gammaproteobacteria</taxon>
        <taxon>Lysobacterales</taxon>
        <taxon>Lysobacteraceae</taxon>
        <taxon>Xanthomonas</taxon>
    </lineage>
</organism>
<gene>
    <name evidence="2" type="ORF">CFBP498_12900</name>
</gene>
<dbReference type="EMBL" id="LR828257">
    <property type="protein sequence ID" value="CAD0315448.1"/>
    <property type="molecule type" value="Genomic_DNA"/>
</dbReference>
<evidence type="ECO:0000313" key="2">
    <source>
        <dbReference type="EMBL" id="CAD0315448.1"/>
    </source>
</evidence>
<protein>
    <recommendedName>
        <fullName evidence="1">McpB third HAMP domain-containing protein</fullName>
    </recommendedName>
</protein>
<accession>A0A6V7CGL6</accession>
<evidence type="ECO:0000313" key="3">
    <source>
        <dbReference type="Proteomes" id="UP000515406"/>
    </source>
</evidence>
<reference evidence="2 3" key="1">
    <citation type="submission" date="2020-07" db="EMBL/GenBank/DDBJ databases">
        <authorList>
            <person name="Pothier F. J."/>
        </authorList>
    </citation>
    <scope>NUCLEOTIDE SEQUENCE [LARGE SCALE GENOMIC DNA]</scope>
    <source>
        <strain evidence="2 3">CFBP 498</strain>
    </source>
</reference>